<accession>A0A1L8R5K4</accession>
<dbReference type="InterPro" id="IPR039564">
    <property type="entry name" value="Peptidase_C39-like"/>
</dbReference>
<comment type="caution">
    <text evidence="2">The sequence shown here is derived from an EMBL/GenBank/DDBJ whole genome shotgun (WGS) entry which is preliminary data.</text>
</comment>
<evidence type="ECO:0000313" key="3">
    <source>
        <dbReference type="Proteomes" id="UP000182835"/>
    </source>
</evidence>
<feature type="domain" description="Peptidase C39-like" evidence="1">
    <location>
        <begin position="54"/>
        <end position="222"/>
    </location>
</feature>
<dbReference type="PANTHER" id="PTHR37806">
    <property type="entry name" value="LMO0724 PROTEIN"/>
    <property type="match status" value="1"/>
</dbReference>
<dbReference type="PANTHER" id="PTHR37806:SF1">
    <property type="entry name" value="PEPTIDASE C39-LIKE DOMAIN-CONTAINING PROTEIN"/>
    <property type="match status" value="1"/>
</dbReference>
<dbReference type="RefSeq" id="WP_211269904.1">
    <property type="nucleotide sequence ID" value="NZ_JBHLVQ010000012.1"/>
</dbReference>
<dbReference type="STRING" id="317010.RU96_GL000405"/>
<name>A0A1L8R5K4_9ENTE</name>
<dbReference type="PIRSF" id="PIRSF032442">
    <property type="entry name" value="UCP032442"/>
    <property type="match status" value="1"/>
</dbReference>
<reference evidence="2 3" key="1">
    <citation type="submission" date="2014-12" db="EMBL/GenBank/DDBJ databases">
        <title>Draft genome sequences of 29 type strains of Enterococci.</title>
        <authorList>
            <person name="Zhong Z."/>
            <person name="Sun Z."/>
            <person name="Liu W."/>
            <person name="Zhang W."/>
            <person name="Zhang H."/>
        </authorList>
    </citation>
    <scope>NUCLEOTIDE SEQUENCE [LARGE SCALE GENOMIC DNA]</scope>
    <source>
        <strain evidence="2 3">DSM 21207</strain>
    </source>
</reference>
<dbReference type="Gene3D" id="3.90.70.10">
    <property type="entry name" value="Cysteine proteinases"/>
    <property type="match status" value="1"/>
</dbReference>
<dbReference type="Pfam" id="PF13529">
    <property type="entry name" value="Peptidase_C39_2"/>
    <property type="match status" value="1"/>
</dbReference>
<evidence type="ECO:0000313" key="2">
    <source>
        <dbReference type="EMBL" id="OJG15005.1"/>
    </source>
</evidence>
<gene>
    <name evidence="2" type="ORF">RU96_GL000405</name>
</gene>
<dbReference type="InterPro" id="IPR016997">
    <property type="entry name" value="UCP032442"/>
</dbReference>
<organism evidence="2 3">
    <name type="scientific">Enterococcus canintestini</name>
    <dbReference type="NCBI Taxonomy" id="317010"/>
    <lineage>
        <taxon>Bacteria</taxon>
        <taxon>Bacillati</taxon>
        <taxon>Bacillota</taxon>
        <taxon>Bacilli</taxon>
        <taxon>Lactobacillales</taxon>
        <taxon>Enterococcaceae</taxon>
        <taxon>Enterococcus</taxon>
    </lineage>
</organism>
<dbReference type="AlphaFoldDB" id="A0A1L8R5K4"/>
<proteinExistence type="predicted"/>
<dbReference type="EMBL" id="JXKG01000011">
    <property type="protein sequence ID" value="OJG15005.1"/>
    <property type="molecule type" value="Genomic_DNA"/>
</dbReference>
<protein>
    <recommendedName>
        <fullName evidence="1">Peptidase C39-like domain-containing protein</fullName>
    </recommendedName>
</protein>
<dbReference type="Proteomes" id="UP000182835">
    <property type="component" value="Unassembled WGS sequence"/>
</dbReference>
<evidence type="ECO:0000259" key="1">
    <source>
        <dbReference type="Pfam" id="PF13529"/>
    </source>
</evidence>
<sequence>MVSIKKALLVLIVLSGSFLLQRNLSKESDHTAISTENVTVKTSSPEAQSQNTLLNVPLESQFEGEVPLENGCEITALSMLLQYYGFQTNKNELAAELTYVPVYEDEANNIHGDPQEGFVGNIYGGDMAMGAFVEPIEKVARAVVKDQYQVVSSRDTDFETLLEQVQMGTPVWIVSTVDYEIPSEGDFMLWQTKSGSVSVTGLCHAVVITGVEGTNVYVNNPYGQKDEEIDRAVLEEIYEKMGSQSLYLVEAE</sequence>